<accession>A0A1F7SKJ3</accession>
<sequence>MSTTPKTQGERIKGLLATRVPRNRSLNLSWSDNEANQVLIDELIPGLGVNLRKPASDNTTTERGKVRSRLFHVSGRQNVGVEIRDIETPGMRTRLLFLAKFGRDIIPPELTPRTRKA</sequence>
<organism evidence="1 2">
    <name type="scientific">Candidatus Shapirobacteria bacterium RBG_13_44_7</name>
    <dbReference type="NCBI Taxonomy" id="1802149"/>
    <lineage>
        <taxon>Bacteria</taxon>
        <taxon>Candidatus Shapironibacteriota</taxon>
    </lineage>
</organism>
<dbReference type="Proteomes" id="UP000185874">
    <property type="component" value="Unassembled WGS sequence"/>
</dbReference>
<evidence type="ECO:0000313" key="1">
    <source>
        <dbReference type="EMBL" id="OGL53758.1"/>
    </source>
</evidence>
<dbReference type="AlphaFoldDB" id="A0A1F7SKJ3"/>
<gene>
    <name evidence="1" type="ORF">A3K55_00830</name>
</gene>
<name>A0A1F7SKJ3_9BACT</name>
<protein>
    <submittedName>
        <fullName evidence="1">Uncharacterized protein</fullName>
    </submittedName>
</protein>
<evidence type="ECO:0000313" key="2">
    <source>
        <dbReference type="Proteomes" id="UP000185874"/>
    </source>
</evidence>
<proteinExistence type="predicted"/>
<comment type="caution">
    <text evidence="1">The sequence shown here is derived from an EMBL/GenBank/DDBJ whole genome shotgun (WGS) entry which is preliminary data.</text>
</comment>
<reference evidence="1 2" key="1">
    <citation type="journal article" date="2016" name="Nat. Commun.">
        <title>Thousands of microbial genomes shed light on interconnected biogeochemical processes in an aquifer system.</title>
        <authorList>
            <person name="Anantharaman K."/>
            <person name="Brown C.T."/>
            <person name="Hug L.A."/>
            <person name="Sharon I."/>
            <person name="Castelle C.J."/>
            <person name="Probst A.J."/>
            <person name="Thomas B.C."/>
            <person name="Singh A."/>
            <person name="Wilkins M.J."/>
            <person name="Karaoz U."/>
            <person name="Brodie E.L."/>
            <person name="Williams K.H."/>
            <person name="Hubbard S.S."/>
            <person name="Banfield J.F."/>
        </authorList>
    </citation>
    <scope>NUCLEOTIDE SEQUENCE [LARGE SCALE GENOMIC DNA]</scope>
</reference>
<dbReference type="EMBL" id="MGDJ01000013">
    <property type="protein sequence ID" value="OGL53758.1"/>
    <property type="molecule type" value="Genomic_DNA"/>
</dbReference>